<evidence type="ECO:0000313" key="3">
    <source>
        <dbReference type="Proteomes" id="UP001322138"/>
    </source>
</evidence>
<accession>A0ABR0FX40</accession>
<dbReference type="RefSeq" id="XP_062737489.1">
    <property type="nucleotide sequence ID" value="XM_062871930.1"/>
</dbReference>
<feature type="region of interest" description="Disordered" evidence="1">
    <location>
        <begin position="48"/>
        <end position="78"/>
    </location>
</feature>
<name>A0ABR0FX40_9PEZI</name>
<sequence length="78" mass="8524">MIYTDFLCQVYRCVAHPPASHNITPTGAVSDIAPGGHLHETTFRTFLNRRQPSDENTPPLSDLSTPKICTKTSLGNIA</sequence>
<dbReference type="EMBL" id="JAFFGZ010000001">
    <property type="protein sequence ID" value="KAK4648513.1"/>
    <property type="molecule type" value="Genomic_DNA"/>
</dbReference>
<gene>
    <name evidence="2" type="ORF">QC761_0011910</name>
</gene>
<organism evidence="2 3">
    <name type="scientific">Podospora bellae-mahoneyi</name>
    <dbReference type="NCBI Taxonomy" id="2093777"/>
    <lineage>
        <taxon>Eukaryota</taxon>
        <taxon>Fungi</taxon>
        <taxon>Dikarya</taxon>
        <taxon>Ascomycota</taxon>
        <taxon>Pezizomycotina</taxon>
        <taxon>Sordariomycetes</taxon>
        <taxon>Sordariomycetidae</taxon>
        <taxon>Sordariales</taxon>
        <taxon>Podosporaceae</taxon>
        <taxon>Podospora</taxon>
    </lineage>
</organism>
<protein>
    <submittedName>
        <fullName evidence="2">Uncharacterized protein</fullName>
    </submittedName>
</protein>
<proteinExistence type="predicted"/>
<evidence type="ECO:0000256" key="1">
    <source>
        <dbReference type="SAM" id="MobiDB-lite"/>
    </source>
</evidence>
<dbReference type="Proteomes" id="UP001322138">
    <property type="component" value="Unassembled WGS sequence"/>
</dbReference>
<feature type="compositionally biased region" description="Polar residues" evidence="1">
    <location>
        <begin position="48"/>
        <end position="64"/>
    </location>
</feature>
<dbReference type="GeneID" id="87891002"/>
<evidence type="ECO:0000313" key="2">
    <source>
        <dbReference type="EMBL" id="KAK4648513.1"/>
    </source>
</evidence>
<reference evidence="2 3" key="1">
    <citation type="journal article" date="2023" name="bioRxiv">
        <title>High-quality genome assemblies of four members of thePodospora anserinaspecies complex.</title>
        <authorList>
            <person name="Ament-Velasquez S.L."/>
            <person name="Vogan A.A."/>
            <person name="Wallerman O."/>
            <person name="Hartmann F."/>
            <person name="Gautier V."/>
            <person name="Silar P."/>
            <person name="Giraud T."/>
            <person name="Johannesson H."/>
        </authorList>
    </citation>
    <scope>NUCLEOTIDE SEQUENCE [LARGE SCALE GENOMIC DNA]</scope>
    <source>
        <strain evidence="2 3">CBS 112042</strain>
    </source>
</reference>
<keyword evidence="3" id="KW-1185">Reference proteome</keyword>
<comment type="caution">
    <text evidence="2">The sequence shown here is derived from an EMBL/GenBank/DDBJ whole genome shotgun (WGS) entry which is preliminary data.</text>
</comment>